<proteinExistence type="predicted"/>
<dbReference type="EMBL" id="AUZZ01008553">
    <property type="protein sequence ID" value="EQD37156.1"/>
    <property type="molecule type" value="Genomic_DNA"/>
</dbReference>
<comment type="caution">
    <text evidence="1">The sequence shown here is derived from an EMBL/GenBank/DDBJ whole genome shotgun (WGS) entry which is preliminary data.</text>
</comment>
<dbReference type="InterPro" id="IPR011518">
    <property type="entry name" value="Transposase_36"/>
</dbReference>
<evidence type="ECO:0000313" key="1">
    <source>
        <dbReference type="EMBL" id="EQD37156.1"/>
    </source>
</evidence>
<dbReference type="AlphaFoldDB" id="T0YNW4"/>
<accession>T0YNW4</accession>
<protein>
    <submittedName>
        <fullName evidence="1">Transposase, Rhodopirellula-type</fullName>
    </submittedName>
</protein>
<sequence>AWKLGLQKRLCDRHGLTVTVCHYPTSASKWNPIEHRLFSEVSKNWAGRPLDSYETILNYASTTRTTTGLKVNSYLVSTDYPKGVKVTDHEMEQLQLHPHDTQPIRNYTLSPR</sequence>
<dbReference type="Pfam" id="PF07592">
    <property type="entry name" value="DDE_Tnp_ISAZ013"/>
    <property type="match status" value="1"/>
</dbReference>
<gene>
    <name evidence="1" type="ORF">B2A_11833</name>
</gene>
<reference evidence="1" key="2">
    <citation type="journal article" date="2014" name="ISME J.">
        <title>Microbial stratification in low pH oxic and suboxic macroscopic growths along an acid mine drainage.</title>
        <authorList>
            <person name="Mendez-Garcia C."/>
            <person name="Mesa V."/>
            <person name="Sprenger R.R."/>
            <person name="Richter M."/>
            <person name="Diez M.S."/>
            <person name="Solano J."/>
            <person name="Bargiela R."/>
            <person name="Golyshina O.V."/>
            <person name="Manteca A."/>
            <person name="Ramos J.L."/>
            <person name="Gallego J.R."/>
            <person name="Llorente I."/>
            <person name="Martins Dos Santos V.A."/>
            <person name="Jensen O.N."/>
            <person name="Pelaez A.I."/>
            <person name="Sanchez J."/>
            <person name="Ferrer M."/>
        </authorList>
    </citation>
    <scope>NUCLEOTIDE SEQUENCE</scope>
</reference>
<organism evidence="1">
    <name type="scientific">mine drainage metagenome</name>
    <dbReference type="NCBI Taxonomy" id="410659"/>
    <lineage>
        <taxon>unclassified sequences</taxon>
        <taxon>metagenomes</taxon>
        <taxon>ecological metagenomes</taxon>
    </lineage>
</organism>
<name>T0YNW4_9ZZZZ</name>
<feature type="non-terminal residue" evidence="1">
    <location>
        <position position="1"/>
    </location>
</feature>
<reference evidence="1" key="1">
    <citation type="submission" date="2013-08" db="EMBL/GenBank/DDBJ databases">
        <authorList>
            <person name="Mendez C."/>
            <person name="Richter M."/>
            <person name="Ferrer M."/>
            <person name="Sanchez J."/>
        </authorList>
    </citation>
    <scope>NUCLEOTIDE SEQUENCE</scope>
</reference>